<sequence length="105" mass="11620">MPPYLVGCIARVYTQRTLPATSEAPHVSLTISLRYRPRYVRGCERVGLQAVSMDSFRRCDIRVAVPQISDCRAKRAALATGRVDNAPLFWRLDCSGPRSLAGAVI</sequence>
<evidence type="ECO:0000313" key="1">
    <source>
        <dbReference type="EMBL" id="GBP85946.1"/>
    </source>
</evidence>
<protein>
    <submittedName>
        <fullName evidence="1">Uncharacterized protein</fullName>
    </submittedName>
</protein>
<organism evidence="1 2">
    <name type="scientific">Eumeta variegata</name>
    <name type="common">Bagworm moth</name>
    <name type="synonym">Eumeta japonica</name>
    <dbReference type="NCBI Taxonomy" id="151549"/>
    <lineage>
        <taxon>Eukaryota</taxon>
        <taxon>Metazoa</taxon>
        <taxon>Ecdysozoa</taxon>
        <taxon>Arthropoda</taxon>
        <taxon>Hexapoda</taxon>
        <taxon>Insecta</taxon>
        <taxon>Pterygota</taxon>
        <taxon>Neoptera</taxon>
        <taxon>Endopterygota</taxon>
        <taxon>Lepidoptera</taxon>
        <taxon>Glossata</taxon>
        <taxon>Ditrysia</taxon>
        <taxon>Tineoidea</taxon>
        <taxon>Psychidae</taxon>
        <taxon>Oiketicinae</taxon>
        <taxon>Eumeta</taxon>
    </lineage>
</organism>
<keyword evidence="2" id="KW-1185">Reference proteome</keyword>
<dbReference type="Proteomes" id="UP000299102">
    <property type="component" value="Unassembled WGS sequence"/>
</dbReference>
<reference evidence="1 2" key="1">
    <citation type="journal article" date="2019" name="Commun. Biol.">
        <title>The bagworm genome reveals a unique fibroin gene that provides high tensile strength.</title>
        <authorList>
            <person name="Kono N."/>
            <person name="Nakamura H."/>
            <person name="Ohtoshi R."/>
            <person name="Tomita M."/>
            <person name="Numata K."/>
            <person name="Arakawa K."/>
        </authorList>
    </citation>
    <scope>NUCLEOTIDE SEQUENCE [LARGE SCALE GENOMIC DNA]</scope>
</reference>
<name>A0A4C1ZBJ7_EUMVA</name>
<accession>A0A4C1ZBJ7</accession>
<proteinExistence type="predicted"/>
<dbReference type="EMBL" id="BGZK01001771">
    <property type="protein sequence ID" value="GBP85946.1"/>
    <property type="molecule type" value="Genomic_DNA"/>
</dbReference>
<evidence type="ECO:0000313" key="2">
    <source>
        <dbReference type="Proteomes" id="UP000299102"/>
    </source>
</evidence>
<dbReference type="AlphaFoldDB" id="A0A4C1ZBJ7"/>
<gene>
    <name evidence="1" type="ORF">EVAR_62246_1</name>
</gene>
<comment type="caution">
    <text evidence="1">The sequence shown here is derived from an EMBL/GenBank/DDBJ whole genome shotgun (WGS) entry which is preliminary data.</text>
</comment>